<organism evidence="2 3">
    <name type="scientific">Choiromyces venosus 120613-1</name>
    <dbReference type="NCBI Taxonomy" id="1336337"/>
    <lineage>
        <taxon>Eukaryota</taxon>
        <taxon>Fungi</taxon>
        <taxon>Dikarya</taxon>
        <taxon>Ascomycota</taxon>
        <taxon>Pezizomycotina</taxon>
        <taxon>Pezizomycetes</taxon>
        <taxon>Pezizales</taxon>
        <taxon>Tuberaceae</taxon>
        <taxon>Choiromyces</taxon>
    </lineage>
</organism>
<keyword evidence="1" id="KW-0812">Transmembrane</keyword>
<gene>
    <name evidence="2" type="ORF">L873DRAFT_481964</name>
</gene>
<dbReference type="AlphaFoldDB" id="A0A3N4JYG0"/>
<keyword evidence="1" id="KW-0472">Membrane</keyword>
<feature type="transmembrane region" description="Helical" evidence="1">
    <location>
        <begin position="57"/>
        <end position="82"/>
    </location>
</feature>
<dbReference type="EMBL" id="ML120369">
    <property type="protein sequence ID" value="RPB02069.1"/>
    <property type="molecule type" value="Genomic_DNA"/>
</dbReference>
<protein>
    <submittedName>
        <fullName evidence="2">Uncharacterized protein</fullName>
    </submittedName>
</protein>
<evidence type="ECO:0000313" key="2">
    <source>
        <dbReference type="EMBL" id="RPB02069.1"/>
    </source>
</evidence>
<sequence length="240" mass="28271">MFTKVGKEGRERRTRCWPKGQFEETSSLSLTLSHNQKDKVQKGKEKNTVWKCQQKNYFTIIFTFTIRACMPGMLCIYIFSLIPLKRKELLDDVASLRWNVRLSVIFDRPSSGFRDNAYAYHFLSISFHSAITMPFPATILTFNMPLYHLLLYQRSRKKGILLLPFYYTRHTKFITQSGHVPIIASSGLSFFSNALTQDTRIKHGNMRPVNYPSFREFIRKEREGRRRREWKAPSKTCFSD</sequence>
<feature type="transmembrane region" description="Helical" evidence="1">
    <location>
        <begin position="131"/>
        <end position="152"/>
    </location>
</feature>
<reference evidence="2 3" key="1">
    <citation type="journal article" date="2018" name="Nat. Ecol. Evol.">
        <title>Pezizomycetes genomes reveal the molecular basis of ectomycorrhizal truffle lifestyle.</title>
        <authorList>
            <person name="Murat C."/>
            <person name="Payen T."/>
            <person name="Noel B."/>
            <person name="Kuo A."/>
            <person name="Morin E."/>
            <person name="Chen J."/>
            <person name="Kohler A."/>
            <person name="Krizsan K."/>
            <person name="Balestrini R."/>
            <person name="Da Silva C."/>
            <person name="Montanini B."/>
            <person name="Hainaut M."/>
            <person name="Levati E."/>
            <person name="Barry K.W."/>
            <person name="Belfiori B."/>
            <person name="Cichocki N."/>
            <person name="Clum A."/>
            <person name="Dockter R.B."/>
            <person name="Fauchery L."/>
            <person name="Guy J."/>
            <person name="Iotti M."/>
            <person name="Le Tacon F."/>
            <person name="Lindquist E.A."/>
            <person name="Lipzen A."/>
            <person name="Malagnac F."/>
            <person name="Mello A."/>
            <person name="Molinier V."/>
            <person name="Miyauchi S."/>
            <person name="Poulain J."/>
            <person name="Riccioni C."/>
            <person name="Rubini A."/>
            <person name="Sitrit Y."/>
            <person name="Splivallo R."/>
            <person name="Traeger S."/>
            <person name="Wang M."/>
            <person name="Zifcakova L."/>
            <person name="Wipf D."/>
            <person name="Zambonelli A."/>
            <person name="Paolocci F."/>
            <person name="Nowrousian M."/>
            <person name="Ottonello S."/>
            <person name="Baldrian P."/>
            <person name="Spatafora J.W."/>
            <person name="Henrissat B."/>
            <person name="Nagy L.G."/>
            <person name="Aury J.M."/>
            <person name="Wincker P."/>
            <person name="Grigoriev I.V."/>
            <person name="Bonfante P."/>
            <person name="Martin F.M."/>
        </authorList>
    </citation>
    <scope>NUCLEOTIDE SEQUENCE [LARGE SCALE GENOMIC DNA]</scope>
    <source>
        <strain evidence="2 3">120613-1</strain>
    </source>
</reference>
<dbReference type="Proteomes" id="UP000276215">
    <property type="component" value="Unassembled WGS sequence"/>
</dbReference>
<keyword evidence="1" id="KW-1133">Transmembrane helix</keyword>
<evidence type="ECO:0000313" key="3">
    <source>
        <dbReference type="Proteomes" id="UP000276215"/>
    </source>
</evidence>
<accession>A0A3N4JYG0</accession>
<evidence type="ECO:0000256" key="1">
    <source>
        <dbReference type="SAM" id="Phobius"/>
    </source>
</evidence>
<name>A0A3N4JYG0_9PEZI</name>
<keyword evidence="3" id="KW-1185">Reference proteome</keyword>
<dbReference type="OrthoDB" id="10570049at2759"/>
<proteinExistence type="predicted"/>